<organism evidence="11">
    <name type="scientific">Amphimedon queenslandica</name>
    <name type="common">Sponge</name>
    <dbReference type="NCBI Taxonomy" id="400682"/>
    <lineage>
        <taxon>Eukaryota</taxon>
        <taxon>Metazoa</taxon>
        <taxon>Porifera</taxon>
        <taxon>Demospongiae</taxon>
        <taxon>Heteroscleromorpha</taxon>
        <taxon>Haplosclerida</taxon>
        <taxon>Niphatidae</taxon>
        <taxon>Amphimedon</taxon>
    </lineage>
</organism>
<comment type="subcellular location">
    <subcellularLocation>
        <location evidence="1">Cytoplasm</location>
    </subcellularLocation>
</comment>
<gene>
    <name evidence="11" type="primary">105316874</name>
</gene>
<sequence>MAEGGYDYSFVDEHLPEEFRCGLCTLVARDPQQTDCCHNIFCDNCLKKLRRSTRPSKPKCPLCGQKKFASFNDGRINRKVIGLEVYCSNREEGCDWQGTINETGTSIGIHLNNCPYQLVPCTEECGEEIRRSALETHLADDCTKRLVNCKYCNRIGRYQLITSSSHLDECPDLPVQCSNEGCNEKIPRNSVVSHNKTCPKAFVPCEYNTVGCNKKIKRQEQEKHNEMSILTHQHLTKKQLEERIKSFGRNSEVFKVNQFGNIETWQSPGFYTSPSFKYKMSLLVFPNGKGAGKGTHVSCFLCFVAGEYDDILEWPFEGEVTIELLNRLEDKNHKKCTISFDDTLPEKYRQRVKKGTSTNRYGIDTFVSHEELKYNAITNHQYLKDDTLYFRISIEVARMRPWLLC</sequence>
<dbReference type="Pfam" id="PF21355">
    <property type="entry name" value="TRAF-mep_MATH"/>
    <property type="match status" value="1"/>
</dbReference>
<keyword evidence="6 7" id="KW-0862">Zinc</keyword>
<evidence type="ECO:0000313" key="11">
    <source>
        <dbReference type="EnsemblMetazoa" id="Aqu2.1.44090_001"/>
    </source>
</evidence>
<evidence type="ECO:0000256" key="1">
    <source>
        <dbReference type="ARBA" id="ARBA00004496"/>
    </source>
</evidence>
<keyword evidence="12" id="KW-1185">Reference proteome</keyword>
<dbReference type="Gene3D" id="3.30.40.10">
    <property type="entry name" value="Zinc/RING finger domain, C3HC4 (zinc finger)"/>
    <property type="match status" value="3"/>
</dbReference>
<feature type="domain" description="MATH" evidence="9">
    <location>
        <begin position="249"/>
        <end position="394"/>
    </location>
</feature>
<evidence type="ECO:0000259" key="10">
    <source>
        <dbReference type="PROSITE" id="PS50145"/>
    </source>
</evidence>
<evidence type="ECO:0000256" key="7">
    <source>
        <dbReference type="PROSITE-ProRule" id="PRU00207"/>
    </source>
</evidence>
<keyword evidence="2" id="KW-0963">Cytoplasm</keyword>
<dbReference type="InterPro" id="IPR001841">
    <property type="entry name" value="Znf_RING"/>
</dbReference>
<evidence type="ECO:0000256" key="2">
    <source>
        <dbReference type="ARBA" id="ARBA00022490"/>
    </source>
</evidence>
<evidence type="ECO:0000259" key="9">
    <source>
        <dbReference type="PROSITE" id="PS50144"/>
    </source>
</evidence>
<dbReference type="EnsemblMetazoa" id="Aqu2.1.44090_001">
    <property type="protein sequence ID" value="Aqu2.1.44090_001"/>
    <property type="gene ID" value="Aqu2.1.44090"/>
</dbReference>
<dbReference type="GO" id="GO:0008270">
    <property type="term" value="F:zinc ion binding"/>
    <property type="evidence" value="ECO:0007669"/>
    <property type="project" value="UniProtKB-KW"/>
</dbReference>
<dbReference type="SUPFAM" id="SSF49599">
    <property type="entry name" value="TRAF domain-like"/>
    <property type="match status" value="3"/>
</dbReference>
<dbReference type="GO" id="GO:0042981">
    <property type="term" value="P:regulation of apoptotic process"/>
    <property type="evidence" value="ECO:0007669"/>
    <property type="project" value="InterPro"/>
</dbReference>
<evidence type="ECO:0000259" key="8">
    <source>
        <dbReference type="PROSITE" id="PS50089"/>
    </source>
</evidence>
<dbReference type="InterPro" id="IPR013083">
    <property type="entry name" value="Znf_RING/FYVE/PHD"/>
</dbReference>
<dbReference type="GO" id="GO:0007165">
    <property type="term" value="P:signal transduction"/>
    <property type="evidence" value="ECO:0007669"/>
    <property type="project" value="InterPro"/>
</dbReference>
<dbReference type="EnsemblMetazoa" id="XM_011412127.1">
    <property type="protein sequence ID" value="XP_011410429.1"/>
    <property type="gene ID" value="LOC105316874"/>
</dbReference>
<reference evidence="12" key="1">
    <citation type="journal article" date="2010" name="Nature">
        <title>The Amphimedon queenslandica genome and the evolution of animal complexity.</title>
        <authorList>
            <person name="Srivastava M."/>
            <person name="Simakov O."/>
            <person name="Chapman J."/>
            <person name="Fahey B."/>
            <person name="Gauthier M.E."/>
            <person name="Mitros T."/>
            <person name="Richards G.S."/>
            <person name="Conaco C."/>
            <person name="Dacre M."/>
            <person name="Hellsten U."/>
            <person name="Larroux C."/>
            <person name="Putnam N.H."/>
            <person name="Stanke M."/>
            <person name="Adamska M."/>
            <person name="Darling A."/>
            <person name="Degnan S.M."/>
            <person name="Oakley T.H."/>
            <person name="Plachetzki D.C."/>
            <person name="Zhai Y."/>
            <person name="Adamski M."/>
            <person name="Calcino A."/>
            <person name="Cummins S.F."/>
            <person name="Goodstein D.M."/>
            <person name="Harris C."/>
            <person name="Jackson D.J."/>
            <person name="Leys S.P."/>
            <person name="Shu S."/>
            <person name="Woodcroft B.J."/>
            <person name="Vervoort M."/>
            <person name="Kosik K.S."/>
            <person name="Manning G."/>
            <person name="Degnan B.M."/>
            <person name="Rokhsar D.S."/>
        </authorList>
    </citation>
    <scope>NUCLEOTIDE SEQUENCE [LARGE SCALE GENOMIC DNA]</scope>
</reference>
<dbReference type="CDD" id="cd16620">
    <property type="entry name" value="vRING-HC-C4C4_RBBP6"/>
    <property type="match status" value="1"/>
</dbReference>
<keyword evidence="4" id="KW-0677">Repeat</keyword>
<keyword evidence="5 7" id="KW-0863">Zinc-finger</keyword>
<dbReference type="SUPFAM" id="SSF57850">
    <property type="entry name" value="RING/U-box"/>
    <property type="match status" value="1"/>
</dbReference>
<dbReference type="InterPro" id="IPR012227">
    <property type="entry name" value="TNF_rcpt-assoc_TRAF_met"/>
</dbReference>
<dbReference type="AlphaFoldDB" id="A0A1X7VW42"/>
<feature type="domain" description="TRAF-type" evidence="10">
    <location>
        <begin position="165"/>
        <end position="222"/>
    </location>
</feature>
<dbReference type="KEGG" id="aqu:105316874"/>
<dbReference type="InterPro" id="IPR002083">
    <property type="entry name" value="MATH/TRAF_dom"/>
</dbReference>
<proteinExistence type="predicted"/>
<evidence type="ECO:0000256" key="3">
    <source>
        <dbReference type="ARBA" id="ARBA00022723"/>
    </source>
</evidence>
<dbReference type="PANTHER" id="PTHR10131:SF94">
    <property type="entry name" value="TNF RECEPTOR-ASSOCIATED FACTOR 4"/>
    <property type="match status" value="1"/>
</dbReference>
<dbReference type="Gene3D" id="2.60.210.10">
    <property type="entry name" value="Apoptosis, Tumor Necrosis Factor Receptor Associated Protein 2, Chain A"/>
    <property type="match status" value="1"/>
</dbReference>
<dbReference type="InterPro" id="IPR049342">
    <property type="entry name" value="TRAF1-6_MATH_dom"/>
</dbReference>
<evidence type="ECO:0000256" key="4">
    <source>
        <dbReference type="ARBA" id="ARBA00022737"/>
    </source>
</evidence>
<feature type="domain" description="TRAF-type" evidence="10">
    <location>
        <begin position="110"/>
        <end position="152"/>
    </location>
</feature>
<dbReference type="PIRSF" id="PIRSF015614">
    <property type="entry name" value="TRAF"/>
    <property type="match status" value="1"/>
</dbReference>
<dbReference type="SMART" id="SM00061">
    <property type="entry name" value="MATH"/>
    <property type="match status" value="1"/>
</dbReference>
<protein>
    <recommendedName>
        <fullName evidence="13">RING-type E3 ubiquitin transferase</fullName>
    </recommendedName>
</protein>
<dbReference type="InterPro" id="IPR001293">
    <property type="entry name" value="Znf_TRAF"/>
</dbReference>
<feature type="zinc finger region" description="TRAF-type" evidence="7">
    <location>
        <begin position="165"/>
        <end position="222"/>
    </location>
</feature>
<evidence type="ECO:0000256" key="5">
    <source>
        <dbReference type="ARBA" id="ARBA00022771"/>
    </source>
</evidence>
<dbReference type="Proteomes" id="UP000007879">
    <property type="component" value="Unassembled WGS sequence"/>
</dbReference>
<dbReference type="Pfam" id="PF02176">
    <property type="entry name" value="zf-TRAF"/>
    <property type="match status" value="2"/>
</dbReference>
<dbReference type="PROSITE" id="PS50145">
    <property type="entry name" value="ZF_TRAF"/>
    <property type="match status" value="2"/>
</dbReference>
<keyword evidence="3 7" id="KW-0479">Metal-binding</keyword>
<dbReference type="InParanoid" id="A0A1X7VW42"/>
<evidence type="ECO:0008006" key="13">
    <source>
        <dbReference type="Google" id="ProtNLM"/>
    </source>
</evidence>
<dbReference type="PANTHER" id="PTHR10131">
    <property type="entry name" value="TNF RECEPTOR ASSOCIATED FACTOR"/>
    <property type="match status" value="1"/>
</dbReference>
<evidence type="ECO:0000256" key="6">
    <source>
        <dbReference type="ARBA" id="ARBA00022833"/>
    </source>
</evidence>
<dbReference type="eggNOG" id="KOG0297">
    <property type="taxonomic scope" value="Eukaryota"/>
</dbReference>
<reference evidence="11" key="2">
    <citation type="submission" date="2017-05" db="UniProtKB">
        <authorList>
            <consortium name="EnsemblMetazoa"/>
        </authorList>
    </citation>
    <scope>IDENTIFICATION</scope>
</reference>
<dbReference type="GO" id="GO:0043122">
    <property type="term" value="P:regulation of canonical NF-kappaB signal transduction"/>
    <property type="evidence" value="ECO:0007669"/>
    <property type="project" value="TreeGrafter"/>
</dbReference>
<accession>A0A1X7VW42</accession>
<dbReference type="PROSITE" id="PS50144">
    <property type="entry name" value="MATH"/>
    <property type="match status" value="1"/>
</dbReference>
<feature type="zinc finger region" description="TRAF-type" evidence="7">
    <location>
        <begin position="110"/>
        <end position="152"/>
    </location>
</feature>
<name>A0A1X7VW42_AMPQE</name>
<evidence type="ECO:0000313" key="12">
    <source>
        <dbReference type="Proteomes" id="UP000007879"/>
    </source>
</evidence>
<dbReference type="GO" id="GO:0005737">
    <property type="term" value="C:cytoplasm"/>
    <property type="evidence" value="ECO:0007669"/>
    <property type="project" value="UniProtKB-SubCell"/>
</dbReference>
<dbReference type="InterPro" id="IPR008974">
    <property type="entry name" value="TRAF-like"/>
</dbReference>
<dbReference type="OrthoDB" id="5574452at2759"/>
<dbReference type="PROSITE" id="PS50089">
    <property type="entry name" value="ZF_RING_2"/>
    <property type="match status" value="1"/>
</dbReference>
<feature type="domain" description="RING-type" evidence="8">
    <location>
        <begin position="21"/>
        <end position="63"/>
    </location>
</feature>